<organism evidence="5 6">
    <name type="scientific">Cylicostephanus goldi</name>
    <name type="common">Nematode worm</name>
    <dbReference type="NCBI Taxonomy" id="71465"/>
    <lineage>
        <taxon>Eukaryota</taxon>
        <taxon>Metazoa</taxon>
        <taxon>Ecdysozoa</taxon>
        <taxon>Nematoda</taxon>
        <taxon>Chromadorea</taxon>
        <taxon>Rhabditida</taxon>
        <taxon>Rhabditina</taxon>
        <taxon>Rhabditomorpha</taxon>
        <taxon>Strongyloidea</taxon>
        <taxon>Strongylidae</taxon>
        <taxon>Cylicostephanus</taxon>
    </lineage>
</organism>
<dbReference type="GO" id="GO:0004222">
    <property type="term" value="F:metalloendopeptidase activity"/>
    <property type="evidence" value="ECO:0007669"/>
    <property type="project" value="InterPro"/>
</dbReference>
<name>A0A3P6R4V1_CYLGO</name>
<feature type="region of interest" description="Disordered" evidence="2">
    <location>
        <begin position="65"/>
        <end position="84"/>
    </location>
</feature>
<evidence type="ECO:0000256" key="1">
    <source>
        <dbReference type="PROSITE-ProRule" id="PRU01211"/>
    </source>
</evidence>
<dbReference type="GO" id="GO:0006508">
    <property type="term" value="P:proteolysis"/>
    <property type="evidence" value="ECO:0007669"/>
    <property type="project" value="InterPro"/>
</dbReference>
<accession>A0A3P6R4V1</accession>
<feature type="domain" description="Peptidase M12A" evidence="4">
    <location>
        <begin position="134"/>
        <end position="219"/>
    </location>
</feature>
<evidence type="ECO:0000313" key="6">
    <source>
        <dbReference type="Proteomes" id="UP000271889"/>
    </source>
</evidence>
<keyword evidence="3" id="KW-0732">Signal</keyword>
<dbReference type="PANTHER" id="PTHR10127">
    <property type="entry name" value="DISCOIDIN, CUB, EGF, LAMININ , AND ZINC METALLOPROTEASE DOMAIN CONTAINING"/>
    <property type="match status" value="1"/>
</dbReference>
<sequence>MVLFSVVLTILVHHVSPSPLTDAEAEKTLIYRDSPDTFENRKIVKFLLQSLRTRSRRIHLGRGITRERPPEMPDLGPKNNISAPSISETNKDVADWMFQGDILLTPLQASLLVSEQDKEEGNGTVRVKRSCETNSALYWSPKVYINYTIDSSLATTTASLIRQAVQFWQSNTCLNFRENASGNHRLRFYRGSGCWSYIGKQAWSSQDISIGSGCEYVYF</sequence>
<evidence type="ECO:0000313" key="5">
    <source>
        <dbReference type="EMBL" id="VDK53737.1"/>
    </source>
</evidence>
<evidence type="ECO:0000256" key="3">
    <source>
        <dbReference type="SAM" id="SignalP"/>
    </source>
</evidence>
<keyword evidence="6" id="KW-1185">Reference proteome</keyword>
<feature type="chain" id="PRO_5018176123" description="Peptidase M12A domain-containing protein" evidence="3">
    <location>
        <begin position="18"/>
        <end position="219"/>
    </location>
</feature>
<protein>
    <recommendedName>
        <fullName evidence="4">Peptidase M12A domain-containing protein</fullName>
    </recommendedName>
</protein>
<feature type="signal peptide" evidence="3">
    <location>
        <begin position="1"/>
        <end position="17"/>
    </location>
</feature>
<dbReference type="OrthoDB" id="5866228at2759"/>
<dbReference type="InterPro" id="IPR024079">
    <property type="entry name" value="MetalloPept_cat_dom_sf"/>
</dbReference>
<dbReference type="EMBL" id="UYRV01006519">
    <property type="protein sequence ID" value="VDK53737.1"/>
    <property type="molecule type" value="Genomic_DNA"/>
</dbReference>
<evidence type="ECO:0000259" key="4">
    <source>
        <dbReference type="PROSITE" id="PS51864"/>
    </source>
</evidence>
<evidence type="ECO:0000256" key="2">
    <source>
        <dbReference type="SAM" id="MobiDB-lite"/>
    </source>
</evidence>
<dbReference type="Gene3D" id="3.40.390.10">
    <property type="entry name" value="Collagenase (Catalytic Domain)"/>
    <property type="match status" value="1"/>
</dbReference>
<dbReference type="Proteomes" id="UP000271889">
    <property type="component" value="Unassembled WGS sequence"/>
</dbReference>
<proteinExistence type="predicted"/>
<comment type="caution">
    <text evidence="1">Lacks conserved residue(s) required for the propagation of feature annotation.</text>
</comment>
<dbReference type="Pfam" id="PF01400">
    <property type="entry name" value="Astacin"/>
    <property type="match status" value="1"/>
</dbReference>
<dbReference type="AlphaFoldDB" id="A0A3P6R4V1"/>
<dbReference type="PROSITE" id="PS51864">
    <property type="entry name" value="ASTACIN"/>
    <property type="match status" value="1"/>
</dbReference>
<reference evidence="5 6" key="1">
    <citation type="submission" date="2018-11" db="EMBL/GenBank/DDBJ databases">
        <authorList>
            <consortium name="Pathogen Informatics"/>
        </authorList>
    </citation>
    <scope>NUCLEOTIDE SEQUENCE [LARGE SCALE GENOMIC DNA]</scope>
</reference>
<gene>
    <name evidence="5" type="ORF">CGOC_LOCUS2773</name>
</gene>
<dbReference type="SUPFAM" id="SSF55486">
    <property type="entry name" value="Metalloproteases ('zincins'), catalytic domain"/>
    <property type="match status" value="1"/>
</dbReference>
<dbReference type="PANTHER" id="PTHR10127:SF875">
    <property type="entry name" value="ZINC METALLOPROTEINASE NAS-28"/>
    <property type="match status" value="1"/>
</dbReference>
<dbReference type="InterPro" id="IPR001506">
    <property type="entry name" value="Peptidase_M12A"/>
</dbReference>